<comment type="caution">
    <text evidence="2">The sequence shown here is derived from an EMBL/GenBank/DDBJ whole genome shotgun (WGS) entry which is preliminary data.</text>
</comment>
<feature type="region of interest" description="Disordered" evidence="1">
    <location>
        <begin position="1"/>
        <end position="32"/>
    </location>
</feature>
<accession>A0A229RUD2</accession>
<reference evidence="2 3" key="1">
    <citation type="submission" date="2017-07" db="EMBL/GenBank/DDBJ databases">
        <title>Amycolatopsis thailandensis Genome sequencing and assembly.</title>
        <authorList>
            <person name="Kaur N."/>
            <person name="Mayilraj S."/>
        </authorList>
    </citation>
    <scope>NUCLEOTIDE SEQUENCE [LARGE SCALE GENOMIC DNA]</scope>
    <source>
        <strain evidence="2 3">JCM 16380</strain>
    </source>
</reference>
<keyword evidence="3" id="KW-1185">Reference proteome</keyword>
<dbReference type="OrthoDB" id="3701032at2"/>
<dbReference type="AlphaFoldDB" id="A0A229RUD2"/>
<evidence type="ECO:0000313" key="2">
    <source>
        <dbReference type="EMBL" id="OXM50272.1"/>
    </source>
</evidence>
<dbReference type="Proteomes" id="UP000215223">
    <property type="component" value="Unassembled WGS sequence"/>
</dbReference>
<evidence type="ECO:0000256" key="1">
    <source>
        <dbReference type="SAM" id="MobiDB-lite"/>
    </source>
</evidence>
<gene>
    <name evidence="2" type="ORF">CFP71_27965</name>
</gene>
<sequence>MTLAAAVPSSCAVTPQNDGAPRTTPHAEDLPRGLTHPFEARVRTALFLHGYTFTWTLGDTWIAVQEGRVANANRRDVIVTDPLPHIPMQLGRHNVIGKIPAPDGDWDNFPAAAAEKLHAAATNWVSRHGAR</sequence>
<dbReference type="EMBL" id="NMQT01000102">
    <property type="protein sequence ID" value="OXM50272.1"/>
    <property type="molecule type" value="Genomic_DNA"/>
</dbReference>
<organism evidence="2 3">
    <name type="scientific">Amycolatopsis thailandensis</name>
    <dbReference type="NCBI Taxonomy" id="589330"/>
    <lineage>
        <taxon>Bacteria</taxon>
        <taxon>Bacillati</taxon>
        <taxon>Actinomycetota</taxon>
        <taxon>Actinomycetes</taxon>
        <taxon>Pseudonocardiales</taxon>
        <taxon>Pseudonocardiaceae</taxon>
        <taxon>Amycolatopsis</taxon>
    </lineage>
</organism>
<proteinExistence type="predicted"/>
<dbReference type="RefSeq" id="WP_093936933.1">
    <property type="nucleotide sequence ID" value="NZ_JBHUSO010000002.1"/>
</dbReference>
<protein>
    <submittedName>
        <fullName evidence="2">Uncharacterized protein</fullName>
    </submittedName>
</protein>
<evidence type="ECO:0000313" key="3">
    <source>
        <dbReference type="Proteomes" id="UP000215223"/>
    </source>
</evidence>
<name>A0A229RUD2_9PSEU</name>